<evidence type="ECO:0000313" key="1">
    <source>
        <dbReference type="EMBL" id="MCI53845.1"/>
    </source>
</evidence>
<name>A0A392T0J6_9FABA</name>
<reference evidence="1 2" key="1">
    <citation type="journal article" date="2018" name="Front. Plant Sci.">
        <title>Red Clover (Trifolium pratense) and Zigzag Clover (T. medium) - A Picture of Genomic Similarities and Differences.</title>
        <authorList>
            <person name="Dluhosova J."/>
            <person name="Istvanek J."/>
            <person name="Nedelnik J."/>
            <person name="Repkova J."/>
        </authorList>
    </citation>
    <scope>NUCLEOTIDE SEQUENCE [LARGE SCALE GENOMIC DNA]</scope>
    <source>
        <strain evidence="2">cv. 10/8</strain>
        <tissue evidence="1">Leaf</tissue>
    </source>
</reference>
<comment type="caution">
    <text evidence="1">The sequence shown here is derived from an EMBL/GenBank/DDBJ whole genome shotgun (WGS) entry which is preliminary data.</text>
</comment>
<evidence type="ECO:0000313" key="2">
    <source>
        <dbReference type="Proteomes" id="UP000265520"/>
    </source>
</evidence>
<dbReference type="Proteomes" id="UP000265520">
    <property type="component" value="Unassembled WGS sequence"/>
</dbReference>
<dbReference type="AlphaFoldDB" id="A0A392T0J6"/>
<proteinExistence type="predicted"/>
<sequence length="49" mass="5340">QGNAARRASPSYASRRHQKKITLAAKNGASRHMHLRAVPEAGIEEFVAV</sequence>
<dbReference type="EMBL" id="LXQA010469842">
    <property type="protein sequence ID" value="MCI53845.1"/>
    <property type="molecule type" value="Genomic_DNA"/>
</dbReference>
<accession>A0A392T0J6</accession>
<organism evidence="1 2">
    <name type="scientific">Trifolium medium</name>
    <dbReference type="NCBI Taxonomy" id="97028"/>
    <lineage>
        <taxon>Eukaryota</taxon>
        <taxon>Viridiplantae</taxon>
        <taxon>Streptophyta</taxon>
        <taxon>Embryophyta</taxon>
        <taxon>Tracheophyta</taxon>
        <taxon>Spermatophyta</taxon>
        <taxon>Magnoliopsida</taxon>
        <taxon>eudicotyledons</taxon>
        <taxon>Gunneridae</taxon>
        <taxon>Pentapetalae</taxon>
        <taxon>rosids</taxon>
        <taxon>fabids</taxon>
        <taxon>Fabales</taxon>
        <taxon>Fabaceae</taxon>
        <taxon>Papilionoideae</taxon>
        <taxon>50 kb inversion clade</taxon>
        <taxon>NPAAA clade</taxon>
        <taxon>Hologalegina</taxon>
        <taxon>IRL clade</taxon>
        <taxon>Trifolieae</taxon>
        <taxon>Trifolium</taxon>
    </lineage>
</organism>
<feature type="non-terminal residue" evidence="1">
    <location>
        <position position="1"/>
    </location>
</feature>
<keyword evidence="2" id="KW-1185">Reference proteome</keyword>
<protein>
    <submittedName>
        <fullName evidence="1">Uncharacterized protein</fullName>
    </submittedName>
</protein>